<evidence type="ECO:0000313" key="2">
    <source>
        <dbReference type="EMBL" id="ATB39359.1"/>
    </source>
</evidence>
<feature type="compositionally biased region" description="Pro residues" evidence="1">
    <location>
        <begin position="1"/>
        <end position="13"/>
    </location>
</feature>
<evidence type="ECO:0000256" key="1">
    <source>
        <dbReference type="SAM" id="MobiDB-lite"/>
    </source>
</evidence>
<name>A0A250J5Z7_9BACT</name>
<sequence length="232" mass="25107">MAARTAPPPPALQPPTALHSPAARPCPTPRRRQLPPRHQPPGGYPLHTGIRTTVFWAGELASPDNGYTPNVASAWQNDWQSHFGGFDDPDNRCGYNPCAFTPLENAFYFALPFSDYGNNGPKKDLGMVYWSNGKLADGQSILKNRWIQITANGRTVYAQWEDVGPFNENDSAYVFGSAAPKYSQAGLDVSPAVSTYLGMGGSAVSSWKFVDASDVPSGPWKTTITTSGPGWN</sequence>
<reference evidence="2 3" key="1">
    <citation type="submission" date="2017-06" db="EMBL/GenBank/DDBJ databases">
        <title>Sequencing and comparative analysis of myxobacterial genomes.</title>
        <authorList>
            <person name="Rupp O."/>
            <person name="Goesmann A."/>
            <person name="Sogaard-Andersen L."/>
        </authorList>
    </citation>
    <scope>NUCLEOTIDE SEQUENCE [LARGE SCALE GENOMIC DNA]</scope>
    <source>
        <strain evidence="2 3">DSM 52655</strain>
    </source>
</reference>
<protein>
    <submittedName>
        <fullName evidence="2">Uncharacterized protein</fullName>
    </submittedName>
</protein>
<dbReference type="AlphaFoldDB" id="A0A250J5Z7"/>
<accession>A0A250J5Z7</accession>
<dbReference type="KEGG" id="cfus:CYFUS_004803"/>
<proteinExistence type="predicted"/>
<dbReference type="Proteomes" id="UP000217257">
    <property type="component" value="Chromosome"/>
</dbReference>
<gene>
    <name evidence="2" type="ORF">CYFUS_004803</name>
</gene>
<organism evidence="2 3">
    <name type="scientific">Cystobacter fuscus</name>
    <dbReference type="NCBI Taxonomy" id="43"/>
    <lineage>
        <taxon>Bacteria</taxon>
        <taxon>Pseudomonadati</taxon>
        <taxon>Myxococcota</taxon>
        <taxon>Myxococcia</taxon>
        <taxon>Myxococcales</taxon>
        <taxon>Cystobacterineae</taxon>
        <taxon>Archangiaceae</taxon>
        <taxon>Cystobacter</taxon>
    </lineage>
</organism>
<evidence type="ECO:0000313" key="3">
    <source>
        <dbReference type="Proteomes" id="UP000217257"/>
    </source>
</evidence>
<feature type="region of interest" description="Disordered" evidence="1">
    <location>
        <begin position="1"/>
        <end position="45"/>
    </location>
</feature>
<feature type="compositionally biased region" description="Low complexity" evidence="1">
    <location>
        <begin position="14"/>
        <end position="25"/>
    </location>
</feature>
<dbReference type="RefSeq" id="WP_157758623.1">
    <property type="nucleotide sequence ID" value="NZ_CP022098.1"/>
</dbReference>
<dbReference type="EMBL" id="CP022098">
    <property type="protein sequence ID" value="ATB39359.1"/>
    <property type="molecule type" value="Genomic_DNA"/>
</dbReference>